<evidence type="ECO:0000256" key="2">
    <source>
        <dbReference type="ARBA" id="ARBA00022692"/>
    </source>
</evidence>
<keyword evidence="3 5" id="KW-1133">Transmembrane helix</keyword>
<evidence type="ECO:0000313" key="8">
    <source>
        <dbReference type="Proteomes" id="UP001238179"/>
    </source>
</evidence>
<evidence type="ECO:0000313" key="7">
    <source>
        <dbReference type="EMBL" id="BDU72665.1"/>
    </source>
</evidence>
<evidence type="ECO:0000259" key="6">
    <source>
        <dbReference type="Pfam" id="PF04357"/>
    </source>
</evidence>
<dbReference type="RefSeq" id="WP_316415576.1">
    <property type="nucleotide sequence ID" value="NZ_AP027080.1"/>
</dbReference>
<evidence type="ECO:0000256" key="1">
    <source>
        <dbReference type="ARBA" id="ARBA00004167"/>
    </source>
</evidence>
<protein>
    <recommendedName>
        <fullName evidence="6">Translocation and assembly module TamB C-terminal domain-containing protein</fullName>
    </recommendedName>
</protein>
<accession>A0AA48K914</accession>
<reference evidence="8" key="1">
    <citation type="journal article" date="2023" name="Int. J. Syst. Evol. Microbiol.">
        <title>Mesoterricola silvestris gen. nov., sp. nov., Mesoterricola sediminis sp. nov., Geothrix oryzae sp. nov., Geothrix edaphica sp. nov., Geothrix rubra sp. nov., and Geothrix limicola sp. nov., six novel members of Acidobacteriota isolated from soils.</title>
        <authorList>
            <person name="Itoh H."/>
            <person name="Sugisawa Y."/>
            <person name="Mise K."/>
            <person name="Xu Z."/>
            <person name="Kuniyasu M."/>
            <person name="Ushijima N."/>
            <person name="Kawano K."/>
            <person name="Kobayashi E."/>
            <person name="Shiratori Y."/>
            <person name="Masuda Y."/>
            <person name="Senoo K."/>
        </authorList>
    </citation>
    <scope>NUCLEOTIDE SEQUENCE [LARGE SCALE GENOMIC DNA]</scope>
    <source>
        <strain evidence="8">W79</strain>
    </source>
</reference>
<evidence type="ECO:0000256" key="5">
    <source>
        <dbReference type="SAM" id="Phobius"/>
    </source>
</evidence>
<dbReference type="GO" id="GO:0009306">
    <property type="term" value="P:protein secretion"/>
    <property type="evidence" value="ECO:0007669"/>
    <property type="project" value="InterPro"/>
</dbReference>
<dbReference type="GO" id="GO:0005886">
    <property type="term" value="C:plasma membrane"/>
    <property type="evidence" value="ECO:0007669"/>
    <property type="project" value="InterPro"/>
</dbReference>
<comment type="subcellular location">
    <subcellularLocation>
        <location evidence="1">Membrane</location>
        <topology evidence="1">Single-pass membrane protein</topology>
    </subcellularLocation>
</comment>
<evidence type="ECO:0000256" key="4">
    <source>
        <dbReference type="ARBA" id="ARBA00023136"/>
    </source>
</evidence>
<dbReference type="KEGG" id="msil:METEAL_18390"/>
<proteinExistence type="predicted"/>
<sequence>MTPEDAPPSLLKRTWSRRWVRRLTYLLATGAVVAGALAWAVQQPYVDAWIVAKVDEALRKETGLGFQAERLEIHPFQGRLVLHRFSVGGDLFQAPLLEVQIDLYTFLRTHHFKRILLQSPRIVVDAKRLSAIHLAEHDPNAPSPTWRIDRVEVLDGLARVDEPAWGLRRGVFAFKVDGRGRLPQQVWLDVRLPRAEFGEEPDRALGDASLKFRLTDKGVDTVNVRAHLGDSSLAVLGAYEFKTRAVKAEATGGINLGEALRYLPGKPAPAAGFLDFKGKVQGPAANPVWSLSVDGRQIQAKGTPFHPGTLHANASGNPGRIRVERIAWDSADGRLSGEGSWTRQDGTSLELTAEGVSLSPAATYARSELLRGLTARFRGTASMATPPWQVPDLEKLTFTGSGQFTKDGQQVGSMELSLAGGAFRATSLDLQLPGAGFRGSATAQLHRRGLSRIDAEGEVRTDAADVARALTAWKVTELDMSGPVDARATFQWDPRDGIHLEGKVAVDGPRWHGAHADRVSADVTLSDSEIRITGIELEKGAGHGYGDIWISWAKGAPDAEGIDMCFRAFRLPVEEGLRAADQGDLPITGIGSGWARLHGPLGAIVMEGQAVAEDGVVYGLKVPAASANFDMDINSVRLRTTGVRVADSLDHLEGAPGSLDLRGSMDMDARRERWQVEVKGEADTAVLGLKGPRIRGQVAGLLSGPLTAPLGPSQAPEGTFTLAGGRVDLEGRSLEGIEAGLTFRDGHLEARAGLAGKAVPVMTFHGLQVGAGRLSGDLGVHLGPDSADTAGVSTRLSEGFLKDLSLDYHGRGDWTAAGFQWQGELRNFLGSFQGFELVQSRPGTFKGDLGGMEISLQAQGRTTPVAGKPQLATTTMSLGGWLPFQPEGKLDLRLEGAAELANLKAILDHTLNPGQYSLLADLRPEGSATFNLDLVGKPAEPALEGRLDLHGGRLSARTYPQSIENVDFSAFFHGRDITIPQATPLKGTMAQGALTAWGRITWGFRGLTDYDLGATLEDFQFRDLPEGFEIQGGFNGTLRGNDRDGGLLKGSIRAKNMLYQTDFNITDILLATTMGGSGLLTSLDPSDPLARIDLDLDLHMARPWEFDTNYLKLQGRPAGSFKIMGTLAHPGIKGRMDLLPGGRLTNLVAAGDLVLERGSVEFTDPAVINPVVDLHGRIEVDPYLVNLDISGTLDAISVHPSSTPALRPDEILTILVDPGAVNKVGGSLGSSSTQSSVSTGILSQGAGLLSSLMLANTLERLRKTLTLDRVNFSLLGGPNLSLTLEKSFQIFGRRTPLIYSYKQEGTQSTIGGNVEWRFGNLVLTLGARQVTGASQTPGDTTVQGVQPSGEIRYTWTPK</sequence>
<evidence type="ECO:0000256" key="3">
    <source>
        <dbReference type="ARBA" id="ARBA00022989"/>
    </source>
</evidence>
<organism evidence="7 8">
    <name type="scientific">Mesoterricola silvestris</name>
    <dbReference type="NCBI Taxonomy" id="2927979"/>
    <lineage>
        <taxon>Bacteria</taxon>
        <taxon>Pseudomonadati</taxon>
        <taxon>Acidobacteriota</taxon>
        <taxon>Holophagae</taxon>
        <taxon>Holophagales</taxon>
        <taxon>Holophagaceae</taxon>
        <taxon>Mesoterricola</taxon>
    </lineage>
</organism>
<name>A0AA48K914_9BACT</name>
<keyword evidence="4 5" id="KW-0472">Membrane</keyword>
<feature type="transmembrane region" description="Helical" evidence="5">
    <location>
        <begin position="23"/>
        <end position="41"/>
    </location>
</feature>
<dbReference type="EMBL" id="AP027080">
    <property type="protein sequence ID" value="BDU72665.1"/>
    <property type="molecule type" value="Genomic_DNA"/>
</dbReference>
<keyword evidence="8" id="KW-1185">Reference proteome</keyword>
<gene>
    <name evidence="7" type="ORF">METEAL_18390</name>
</gene>
<dbReference type="InterPro" id="IPR007452">
    <property type="entry name" value="TamB_C"/>
</dbReference>
<feature type="domain" description="Translocation and assembly module TamB C-terminal" evidence="6">
    <location>
        <begin position="986"/>
        <end position="1271"/>
    </location>
</feature>
<dbReference type="Proteomes" id="UP001238179">
    <property type="component" value="Chromosome"/>
</dbReference>
<keyword evidence="2 5" id="KW-0812">Transmembrane</keyword>
<dbReference type="Pfam" id="PF04357">
    <property type="entry name" value="TamB"/>
    <property type="match status" value="1"/>
</dbReference>